<dbReference type="InterPro" id="IPR036748">
    <property type="entry name" value="MTH938-like_sf"/>
</dbReference>
<proteinExistence type="predicted"/>
<organism evidence="1 2">
    <name type="scientific">candidate division TA06 bacterium</name>
    <dbReference type="NCBI Taxonomy" id="2250710"/>
    <lineage>
        <taxon>Bacteria</taxon>
        <taxon>Bacteria division TA06</taxon>
    </lineage>
</organism>
<sequence>MKVDFYRFGEIGIDGNVYTNDLIIHKGHIIENWWRRRGHFLEEEDIVKYIGSNWKKGIDTVIIGKGANGLMDVSEKLIMSIEMNNMKYFLEKSDMACKRFNDIENKEKTLFLIHLTC</sequence>
<reference evidence="1 2" key="1">
    <citation type="submission" date="2018-06" db="EMBL/GenBank/DDBJ databases">
        <title>Extensive metabolic versatility and redundancy in microbially diverse, dynamic hydrothermal sediments.</title>
        <authorList>
            <person name="Dombrowski N."/>
            <person name="Teske A."/>
            <person name="Baker B.J."/>
        </authorList>
    </citation>
    <scope>NUCLEOTIDE SEQUENCE [LARGE SCALE GENOMIC DNA]</scope>
    <source>
        <strain evidence="1">B35_G9</strain>
    </source>
</reference>
<dbReference type="InterPro" id="IPR007523">
    <property type="entry name" value="NDUFAF3/AAMDC"/>
</dbReference>
<dbReference type="Gene3D" id="3.40.1230.10">
    <property type="entry name" value="MTH938-like"/>
    <property type="match status" value="1"/>
</dbReference>
<dbReference type="Pfam" id="PF04430">
    <property type="entry name" value="DUF498"/>
    <property type="match status" value="1"/>
</dbReference>
<comment type="caution">
    <text evidence="1">The sequence shown here is derived from an EMBL/GenBank/DDBJ whole genome shotgun (WGS) entry which is preliminary data.</text>
</comment>
<accession>A0A660S6W0</accession>
<dbReference type="AlphaFoldDB" id="A0A660S6W0"/>
<evidence type="ECO:0000313" key="2">
    <source>
        <dbReference type="Proteomes" id="UP000282321"/>
    </source>
</evidence>
<name>A0A660S6W0_UNCT6</name>
<protein>
    <submittedName>
        <fullName evidence="1">Uncharacterized protein</fullName>
    </submittedName>
</protein>
<dbReference type="SUPFAM" id="SSF64076">
    <property type="entry name" value="MTH938-like"/>
    <property type="match status" value="1"/>
</dbReference>
<gene>
    <name evidence="1" type="ORF">DRP44_05665</name>
</gene>
<dbReference type="EMBL" id="QNBC01000074">
    <property type="protein sequence ID" value="RKX65724.1"/>
    <property type="molecule type" value="Genomic_DNA"/>
</dbReference>
<evidence type="ECO:0000313" key="1">
    <source>
        <dbReference type="EMBL" id="RKX65724.1"/>
    </source>
</evidence>
<dbReference type="Proteomes" id="UP000282321">
    <property type="component" value="Unassembled WGS sequence"/>
</dbReference>